<comment type="caution">
    <text evidence="3">The sequence shown here is derived from an EMBL/GenBank/DDBJ whole genome shotgun (WGS) entry which is preliminary data.</text>
</comment>
<comment type="similarity">
    <text evidence="1">Belongs to the DapA family.</text>
</comment>
<dbReference type="Proteomes" id="UP001169027">
    <property type="component" value="Unassembled WGS sequence"/>
</dbReference>
<evidence type="ECO:0000313" key="3">
    <source>
        <dbReference type="EMBL" id="MDO1538000.1"/>
    </source>
</evidence>
<dbReference type="EMBL" id="JAUKVY010000056">
    <property type="protein sequence ID" value="MDO1538000.1"/>
    <property type="molecule type" value="Genomic_DNA"/>
</dbReference>
<sequence>MMARYHRNEAREWAREHMNGVANVTIPTMTSDFKRINTKAARHDVETAINHGFVGTLACSEHAITLAQYAEFTRAMVEQADGRIMVIHHAVFNSLEENIEAVKLAEEAGADLVLLGYPPFFHPKSLDDVYAYTKALCDSTRLGVILFPVPAWGFGSLHPADIPLPLLRRLVDDCPNVVSIKAEGGMPHIMSAIEVHREFHKEVVISSPLEYEYVPLAQVIPIPFCGTNYSAYYGPWLPRVHKLIQAGKFDEATQAWYQVDPARKAFGSVPMAMSGLINRTIWKYQAWLQGYNGGPIPQPTPRLHGRDMAALRRGLEAAGLAPTSDPDEVFFIGRNPE</sequence>
<dbReference type="InterPro" id="IPR013785">
    <property type="entry name" value="Aldolase_TIM"/>
</dbReference>
<protein>
    <submittedName>
        <fullName evidence="3">Dihydrodipicolinate synthase family protein</fullName>
        <ecNumber evidence="3">4.1.3.3</ecNumber>
        <ecNumber evidence="3">4.2.1.41</ecNumber>
        <ecNumber evidence="3">4.3.3.7</ecNumber>
    </submittedName>
</protein>
<keyword evidence="2 3" id="KW-0456">Lyase</keyword>
<dbReference type="SMART" id="SM01130">
    <property type="entry name" value="DHDPS"/>
    <property type="match status" value="1"/>
</dbReference>
<dbReference type="EC" id="4.1.3.3" evidence="3"/>
<evidence type="ECO:0000256" key="1">
    <source>
        <dbReference type="ARBA" id="ARBA00007592"/>
    </source>
</evidence>
<evidence type="ECO:0000256" key="2">
    <source>
        <dbReference type="ARBA" id="ARBA00023239"/>
    </source>
</evidence>
<proteinExistence type="inferred from homology"/>
<dbReference type="GO" id="GO:0008840">
    <property type="term" value="F:4-hydroxy-tetrahydrodipicolinate synthase activity"/>
    <property type="evidence" value="ECO:0007669"/>
    <property type="project" value="UniProtKB-EC"/>
</dbReference>
<dbReference type="GO" id="GO:0008747">
    <property type="term" value="F:N-acetylneuraminate lyase activity"/>
    <property type="evidence" value="ECO:0007669"/>
    <property type="project" value="UniProtKB-EC"/>
</dbReference>
<dbReference type="EC" id="4.3.3.7" evidence="3"/>
<evidence type="ECO:0000313" key="4">
    <source>
        <dbReference type="Proteomes" id="UP001169027"/>
    </source>
</evidence>
<dbReference type="CDD" id="cd00408">
    <property type="entry name" value="DHDPS-like"/>
    <property type="match status" value="1"/>
</dbReference>
<organism evidence="3 4">
    <name type="scientific">Variovorax ginsengisoli</name>
    <dbReference type="NCBI Taxonomy" id="363844"/>
    <lineage>
        <taxon>Bacteria</taxon>
        <taxon>Pseudomonadati</taxon>
        <taxon>Pseudomonadota</taxon>
        <taxon>Betaproteobacteria</taxon>
        <taxon>Burkholderiales</taxon>
        <taxon>Comamonadaceae</taxon>
        <taxon>Variovorax</taxon>
    </lineage>
</organism>
<gene>
    <name evidence="3" type="ORF">Q2T77_37825</name>
</gene>
<dbReference type="PANTHER" id="PTHR12128">
    <property type="entry name" value="DIHYDRODIPICOLINATE SYNTHASE"/>
    <property type="match status" value="1"/>
</dbReference>
<reference evidence="3" key="1">
    <citation type="submission" date="2023-06" db="EMBL/GenBank/DDBJ databases">
        <authorList>
            <person name="Jiang Y."/>
            <person name="Liu Q."/>
        </authorList>
    </citation>
    <scope>NUCLEOTIDE SEQUENCE</scope>
    <source>
        <strain evidence="3">CGMCC 1.12090</strain>
    </source>
</reference>
<dbReference type="PANTHER" id="PTHR12128:SF66">
    <property type="entry name" value="4-HYDROXY-2-OXOGLUTARATE ALDOLASE, MITOCHONDRIAL"/>
    <property type="match status" value="1"/>
</dbReference>
<accession>A0ABT8SGF0</accession>
<keyword evidence="4" id="KW-1185">Reference proteome</keyword>
<name>A0ABT8SGF0_9BURK</name>
<dbReference type="InterPro" id="IPR002220">
    <property type="entry name" value="DapA-like"/>
</dbReference>
<dbReference type="EC" id="4.2.1.41" evidence="3"/>
<dbReference type="GO" id="GO:0047448">
    <property type="term" value="F:5-dehydro-4-deoxyglucarate dehydratase activity"/>
    <property type="evidence" value="ECO:0007669"/>
    <property type="project" value="UniProtKB-EC"/>
</dbReference>
<dbReference type="Pfam" id="PF00701">
    <property type="entry name" value="DHDPS"/>
    <property type="match status" value="1"/>
</dbReference>
<dbReference type="Gene3D" id="3.20.20.70">
    <property type="entry name" value="Aldolase class I"/>
    <property type="match status" value="1"/>
</dbReference>
<dbReference type="SUPFAM" id="SSF51569">
    <property type="entry name" value="Aldolase"/>
    <property type="match status" value="1"/>
</dbReference>